<dbReference type="Pfam" id="PF11412">
    <property type="entry name" value="DsbD_N"/>
    <property type="match status" value="1"/>
</dbReference>
<dbReference type="InterPro" id="IPR003834">
    <property type="entry name" value="Cyt_c_assmbl_TM_dom"/>
</dbReference>
<name>A0A381WAV3_9ZZZZ</name>
<dbReference type="PANTHER" id="PTHR32234">
    <property type="entry name" value="THIOL:DISULFIDE INTERCHANGE PROTEIN DSBD"/>
    <property type="match status" value="1"/>
</dbReference>
<keyword evidence="4 5" id="KW-0472">Membrane</keyword>
<dbReference type="GO" id="GO:0015035">
    <property type="term" value="F:protein-disulfide reductase activity"/>
    <property type="evidence" value="ECO:0007669"/>
    <property type="project" value="TreeGrafter"/>
</dbReference>
<feature type="transmembrane region" description="Helical" evidence="5">
    <location>
        <begin position="273"/>
        <end position="293"/>
    </location>
</feature>
<evidence type="ECO:0000256" key="2">
    <source>
        <dbReference type="ARBA" id="ARBA00022692"/>
    </source>
</evidence>
<evidence type="ECO:0000256" key="5">
    <source>
        <dbReference type="SAM" id="Phobius"/>
    </source>
</evidence>
<feature type="transmembrane region" description="Helical" evidence="5">
    <location>
        <begin position="235"/>
        <end position="261"/>
    </location>
</feature>
<reference evidence="8" key="1">
    <citation type="submission" date="2018-05" db="EMBL/GenBank/DDBJ databases">
        <authorList>
            <person name="Lanie J.A."/>
            <person name="Ng W.-L."/>
            <person name="Kazmierczak K.M."/>
            <person name="Andrzejewski T.M."/>
            <person name="Davidsen T.M."/>
            <person name="Wayne K.J."/>
            <person name="Tettelin H."/>
            <person name="Glass J.I."/>
            <person name="Rusch D."/>
            <person name="Podicherti R."/>
            <person name="Tsui H.-C.T."/>
            <person name="Winkler M.E."/>
        </authorList>
    </citation>
    <scope>NUCLEOTIDE SEQUENCE</scope>
</reference>
<feature type="domain" description="Thiol:disulfide interchange protein DsbD N-terminal" evidence="7">
    <location>
        <begin position="34"/>
        <end position="142"/>
    </location>
</feature>
<proteinExistence type="predicted"/>
<evidence type="ECO:0000256" key="1">
    <source>
        <dbReference type="ARBA" id="ARBA00004141"/>
    </source>
</evidence>
<evidence type="ECO:0000259" key="6">
    <source>
        <dbReference type="Pfam" id="PF02683"/>
    </source>
</evidence>
<keyword evidence="2 5" id="KW-0812">Transmembrane</keyword>
<feature type="domain" description="Cytochrome C biogenesis protein transmembrane" evidence="6">
    <location>
        <begin position="195"/>
        <end position="406"/>
    </location>
</feature>
<accession>A0A381WAV3</accession>
<dbReference type="GO" id="GO:0017004">
    <property type="term" value="P:cytochrome complex assembly"/>
    <property type="evidence" value="ECO:0007669"/>
    <property type="project" value="InterPro"/>
</dbReference>
<dbReference type="InterPro" id="IPR028250">
    <property type="entry name" value="DsbDN"/>
</dbReference>
<feature type="transmembrane region" description="Helical" evidence="5">
    <location>
        <begin position="348"/>
        <end position="372"/>
    </location>
</feature>
<sequence>MLISLFLGTFINGQNDFENAVKYSLNLDRDEVHSGEVVTLSAKLKIAKDFYVYSTHPEKSLSPSYIEWEDSSFFSNVGILQEPSSKTKYDPMFKMDIGYHTSQVQFRQDLKINENVKPGLYTLNGTFVYQACDPTKCIPHWDDFTVKLTVMKGEADTKYITSVQSEFENIAGETDVKSSTNDELDSIIQEGLFSFILFALSMGFLALLTPCVFPMIPITVSFFTKAGEKEDSSPLFSALVYTIGIIVIFTSLGLMLALTLGAAGANQMASNPWVNIFIAALFIYFAFSLFGHYEIQMPSVFRQFSSKQEHRGGVIGILFMALTFTLTSFTCTVQFVGLLLVAASQGAFFWPVLGMVVFSTAFAFPFFFLALFPQYLAKLPKSGGWLNSVKVTMGFLELGAAMKFISNADLVWQWGIFTKQVVLAVWVIISIMMGL</sequence>
<feature type="non-terminal residue" evidence="8">
    <location>
        <position position="435"/>
    </location>
</feature>
<dbReference type="GO" id="GO:0045454">
    <property type="term" value="P:cell redox homeostasis"/>
    <property type="evidence" value="ECO:0007669"/>
    <property type="project" value="TreeGrafter"/>
</dbReference>
<dbReference type="GO" id="GO:0016020">
    <property type="term" value="C:membrane"/>
    <property type="evidence" value="ECO:0007669"/>
    <property type="project" value="UniProtKB-SubCell"/>
</dbReference>
<comment type="subcellular location">
    <subcellularLocation>
        <location evidence="1">Membrane</location>
        <topology evidence="1">Multi-pass membrane protein</topology>
    </subcellularLocation>
</comment>
<feature type="transmembrane region" description="Helical" evidence="5">
    <location>
        <begin position="411"/>
        <end position="433"/>
    </location>
</feature>
<evidence type="ECO:0000256" key="4">
    <source>
        <dbReference type="ARBA" id="ARBA00023136"/>
    </source>
</evidence>
<protein>
    <recommendedName>
        <fullName evidence="9">Cytochrome C biogenesis protein transmembrane domain-containing protein</fullName>
    </recommendedName>
</protein>
<evidence type="ECO:0000256" key="3">
    <source>
        <dbReference type="ARBA" id="ARBA00022989"/>
    </source>
</evidence>
<dbReference type="AlphaFoldDB" id="A0A381WAV3"/>
<dbReference type="PANTHER" id="PTHR32234:SF0">
    <property type="entry name" value="THIOL:DISULFIDE INTERCHANGE PROTEIN DSBD"/>
    <property type="match status" value="1"/>
</dbReference>
<evidence type="ECO:0000259" key="7">
    <source>
        <dbReference type="Pfam" id="PF11412"/>
    </source>
</evidence>
<organism evidence="8">
    <name type="scientific">marine metagenome</name>
    <dbReference type="NCBI Taxonomy" id="408172"/>
    <lineage>
        <taxon>unclassified sequences</taxon>
        <taxon>metagenomes</taxon>
        <taxon>ecological metagenomes</taxon>
    </lineage>
</organism>
<dbReference type="EMBL" id="UINC01011168">
    <property type="protein sequence ID" value="SVA49411.1"/>
    <property type="molecule type" value="Genomic_DNA"/>
</dbReference>
<feature type="transmembrane region" description="Helical" evidence="5">
    <location>
        <begin position="192"/>
        <end position="223"/>
    </location>
</feature>
<feature type="transmembrane region" description="Helical" evidence="5">
    <location>
        <begin position="314"/>
        <end position="342"/>
    </location>
</feature>
<evidence type="ECO:0008006" key="9">
    <source>
        <dbReference type="Google" id="ProtNLM"/>
    </source>
</evidence>
<dbReference type="Pfam" id="PF02683">
    <property type="entry name" value="DsbD_TM"/>
    <property type="match status" value="1"/>
</dbReference>
<evidence type="ECO:0000313" key="8">
    <source>
        <dbReference type="EMBL" id="SVA49411.1"/>
    </source>
</evidence>
<gene>
    <name evidence="8" type="ORF">METZ01_LOCUS102265</name>
</gene>
<keyword evidence="3 5" id="KW-1133">Transmembrane helix</keyword>